<dbReference type="Proteomes" id="UP000078343">
    <property type="component" value="Unassembled WGS sequence"/>
</dbReference>
<feature type="compositionally biased region" description="Polar residues" evidence="1">
    <location>
        <begin position="72"/>
        <end position="86"/>
    </location>
</feature>
<gene>
    <name evidence="2" type="ORF">AYL99_06860</name>
</gene>
<dbReference type="EMBL" id="LVYI01000005">
    <property type="protein sequence ID" value="OAP59562.1"/>
    <property type="molecule type" value="Genomic_DNA"/>
</dbReference>
<reference evidence="2 3" key="1">
    <citation type="submission" date="2016-04" db="EMBL/GenBank/DDBJ databases">
        <title>Draft genome of Fonsecaea erecta CBS 125763.</title>
        <authorList>
            <person name="Weiss V.A."/>
            <person name="Vicente V.A."/>
            <person name="Raittz R.T."/>
            <person name="Moreno L.F."/>
            <person name="De Souza E.M."/>
            <person name="Pedrosa F.O."/>
            <person name="Steffens M.B."/>
            <person name="Faoro H."/>
            <person name="Tadra-Sfeir M.Z."/>
            <person name="Najafzadeh M.J."/>
            <person name="Felipe M.S."/>
            <person name="Teixeira M."/>
            <person name="Sun J."/>
            <person name="Xi L."/>
            <person name="Gomes R."/>
            <person name="De Azevedo C.M."/>
            <person name="Salgado C.G."/>
            <person name="Da Silva M.B."/>
            <person name="Nascimento M.F."/>
            <person name="Queiroz-Telles F."/>
            <person name="Attili D.S."/>
            <person name="Gorbushina A."/>
        </authorList>
    </citation>
    <scope>NUCLEOTIDE SEQUENCE [LARGE SCALE GENOMIC DNA]</scope>
    <source>
        <strain evidence="2 3">CBS 125763</strain>
    </source>
</reference>
<dbReference type="GeneID" id="30011028"/>
<dbReference type="AlphaFoldDB" id="A0A178ZIR5"/>
<sequence length="128" mass="13193">MEKGEGEAVAGKHNDGSHLGRTQPTGVAPGWAAAVEARDWDGSDDLALSSNTVPIFTASGLFASVQGQPAVSSRAMTTTTDASGQQHGAEPPPISLQEVFHSLAQDLDMDGPVQTSDHSENGGRVNRG</sequence>
<feature type="region of interest" description="Disordered" evidence="1">
    <location>
        <begin position="1"/>
        <end position="30"/>
    </location>
</feature>
<feature type="region of interest" description="Disordered" evidence="1">
    <location>
        <begin position="72"/>
        <end position="128"/>
    </location>
</feature>
<accession>A0A178ZIR5</accession>
<dbReference type="OrthoDB" id="10684010at2759"/>
<dbReference type="RefSeq" id="XP_018692929.1">
    <property type="nucleotide sequence ID" value="XM_018838369.1"/>
</dbReference>
<organism evidence="2 3">
    <name type="scientific">Fonsecaea erecta</name>
    <dbReference type="NCBI Taxonomy" id="1367422"/>
    <lineage>
        <taxon>Eukaryota</taxon>
        <taxon>Fungi</taxon>
        <taxon>Dikarya</taxon>
        <taxon>Ascomycota</taxon>
        <taxon>Pezizomycotina</taxon>
        <taxon>Eurotiomycetes</taxon>
        <taxon>Chaetothyriomycetidae</taxon>
        <taxon>Chaetothyriales</taxon>
        <taxon>Herpotrichiellaceae</taxon>
        <taxon>Fonsecaea</taxon>
    </lineage>
</organism>
<protein>
    <submittedName>
        <fullName evidence="2">Uncharacterized protein</fullName>
    </submittedName>
</protein>
<keyword evidence="3" id="KW-1185">Reference proteome</keyword>
<evidence type="ECO:0000256" key="1">
    <source>
        <dbReference type="SAM" id="MobiDB-lite"/>
    </source>
</evidence>
<evidence type="ECO:0000313" key="3">
    <source>
        <dbReference type="Proteomes" id="UP000078343"/>
    </source>
</evidence>
<evidence type="ECO:0000313" key="2">
    <source>
        <dbReference type="EMBL" id="OAP59562.1"/>
    </source>
</evidence>
<comment type="caution">
    <text evidence="2">The sequence shown here is derived from an EMBL/GenBank/DDBJ whole genome shotgun (WGS) entry which is preliminary data.</text>
</comment>
<feature type="compositionally biased region" description="Basic and acidic residues" evidence="1">
    <location>
        <begin position="1"/>
        <end position="18"/>
    </location>
</feature>
<proteinExistence type="predicted"/>
<name>A0A178ZIR5_9EURO</name>